<accession>A0ABN8SE58</accession>
<evidence type="ECO:0000313" key="2">
    <source>
        <dbReference type="Proteomes" id="UP001159405"/>
    </source>
</evidence>
<dbReference type="SUPFAM" id="SSF57997">
    <property type="entry name" value="Tropomyosin"/>
    <property type="match status" value="1"/>
</dbReference>
<dbReference type="Gene3D" id="3.40.50.300">
    <property type="entry name" value="P-loop containing nucleotide triphosphate hydrolases"/>
    <property type="match status" value="1"/>
</dbReference>
<organism evidence="1 2">
    <name type="scientific">Porites lobata</name>
    <dbReference type="NCBI Taxonomy" id="104759"/>
    <lineage>
        <taxon>Eukaryota</taxon>
        <taxon>Metazoa</taxon>
        <taxon>Cnidaria</taxon>
        <taxon>Anthozoa</taxon>
        <taxon>Hexacorallia</taxon>
        <taxon>Scleractinia</taxon>
        <taxon>Fungiina</taxon>
        <taxon>Poritidae</taxon>
        <taxon>Porites</taxon>
    </lineage>
</organism>
<dbReference type="SUPFAM" id="SSF52540">
    <property type="entry name" value="P-loop containing nucleoside triphosphate hydrolases"/>
    <property type="match status" value="1"/>
</dbReference>
<feature type="non-terminal residue" evidence="1">
    <location>
        <position position="1"/>
    </location>
</feature>
<proteinExistence type="predicted"/>
<protein>
    <submittedName>
        <fullName evidence="1">Uncharacterized protein</fullName>
    </submittedName>
</protein>
<name>A0ABN8SE58_9CNID</name>
<feature type="non-terminal residue" evidence="1">
    <location>
        <position position="143"/>
    </location>
</feature>
<dbReference type="EMBL" id="CALNXK010000592">
    <property type="protein sequence ID" value="CAH3188119.1"/>
    <property type="molecule type" value="Genomic_DNA"/>
</dbReference>
<reference evidence="1 2" key="1">
    <citation type="submission" date="2022-05" db="EMBL/GenBank/DDBJ databases">
        <authorList>
            <consortium name="Genoscope - CEA"/>
            <person name="William W."/>
        </authorList>
    </citation>
    <scope>NUCLEOTIDE SEQUENCE [LARGE SCALE GENOMIC DNA]</scope>
</reference>
<gene>
    <name evidence="1" type="ORF">PLOB_00039116</name>
</gene>
<sequence>NRICATLNLLKCEFDRAVESLEEQQACTEITCKDLKQKQEMITEDVKICWETTQKLEGLCKCLEAKSVFMKEDLDLLTTAVKSLSHSIDFSDIVFDAPEETKWFTGREKEIKNLEKFLPLNECSGLKMAAICGLGGCGKSTLA</sequence>
<dbReference type="Proteomes" id="UP001159405">
    <property type="component" value="Unassembled WGS sequence"/>
</dbReference>
<dbReference type="InterPro" id="IPR027417">
    <property type="entry name" value="P-loop_NTPase"/>
</dbReference>
<comment type="caution">
    <text evidence="1">The sequence shown here is derived from an EMBL/GenBank/DDBJ whole genome shotgun (WGS) entry which is preliminary data.</text>
</comment>
<evidence type="ECO:0000313" key="1">
    <source>
        <dbReference type="EMBL" id="CAH3188119.1"/>
    </source>
</evidence>
<keyword evidence="2" id="KW-1185">Reference proteome</keyword>